<dbReference type="Pfam" id="PF00497">
    <property type="entry name" value="SBP_bac_3"/>
    <property type="match status" value="1"/>
</dbReference>
<proteinExistence type="inferred from homology"/>
<dbReference type="PANTHER" id="PTHR35936">
    <property type="entry name" value="MEMBRANE-BOUND LYTIC MUREIN TRANSGLYCOSYLASE F"/>
    <property type="match status" value="1"/>
</dbReference>
<name>A0A5R9Q743_9GAMM</name>
<evidence type="ECO:0000259" key="3">
    <source>
        <dbReference type="SMART" id="SM00062"/>
    </source>
</evidence>
<dbReference type="Gene3D" id="3.40.190.10">
    <property type="entry name" value="Periplasmic binding protein-like II"/>
    <property type="match status" value="2"/>
</dbReference>
<evidence type="ECO:0000256" key="1">
    <source>
        <dbReference type="ARBA" id="ARBA00010333"/>
    </source>
</evidence>
<dbReference type="InterPro" id="IPR001638">
    <property type="entry name" value="Solute-binding_3/MltF_N"/>
</dbReference>
<dbReference type="AlphaFoldDB" id="A0A5R9Q743"/>
<dbReference type="PANTHER" id="PTHR35936:SF35">
    <property type="entry name" value="L-CYSTINE-BINDING PROTEIN TCYJ"/>
    <property type="match status" value="1"/>
</dbReference>
<dbReference type="SUPFAM" id="SSF53850">
    <property type="entry name" value="Periplasmic binding protein-like II"/>
    <property type="match status" value="1"/>
</dbReference>
<dbReference type="OrthoDB" id="9768183at2"/>
<sequence length="256" mass="29239">MVGLQCRALMLISKKVNVFYLLIALFSPASFACEQTFRVSVADAWPPFSFKKGNDYQGIDIEIVEAVFSTAGYCWQYVSYPSSKRALKELELGNVDMLFAATKTDERSKYAHFSVSYREEEMMVFSLLGAKNVDYFSIKHLFGVSRGSVYGRDFEAFRTFCPDCVVNTNTVSERFGMLRSKRIDYVIEERITGMNYIKTLGLDGIKLLPQAVHSEGLKFMFSKAHIKPEQLHKIDQAIRSNKELIQSKINSTYLKK</sequence>
<dbReference type="PROSITE" id="PS51257">
    <property type="entry name" value="PROKAR_LIPOPROTEIN"/>
    <property type="match status" value="1"/>
</dbReference>
<evidence type="ECO:0000313" key="5">
    <source>
        <dbReference type="Proteomes" id="UP000309186"/>
    </source>
</evidence>
<reference evidence="4 5" key="1">
    <citation type="submission" date="2018-01" db="EMBL/GenBank/DDBJ databases">
        <title>Co-occurrence of chitin degradation, pigmentation and bioactivity in marine Pseudoalteromonas.</title>
        <authorList>
            <person name="Paulsen S."/>
            <person name="Gram L."/>
            <person name="Machado H."/>
        </authorList>
    </citation>
    <scope>NUCLEOTIDE SEQUENCE [LARGE SCALE GENOMIC DNA]</scope>
    <source>
        <strain evidence="4 5">S3663</strain>
    </source>
</reference>
<dbReference type="SMART" id="SM00062">
    <property type="entry name" value="PBPb"/>
    <property type="match status" value="1"/>
</dbReference>
<organism evidence="4 5">
    <name type="scientific">Pseudoalteromonas phenolica</name>
    <dbReference type="NCBI Taxonomy" id="161398"/>
    <lineage>
        <taxon>Bacteria</taxon>
        <taxon>Pseudomonadati</taxon>
        <taxon>Pseudomonadota</taxon>
        <taxon>Gammaproteobacteria</taxon>
        <taxon>Alteromonadales</taxon>
        <taxon>Pseudoalteromonadaceae</taxon>
        <taxon>Pseudoalteromonas</taxon>
    </lineage>
</organism>
<comment type="caution">
    <text evidence="4">The sequence shown here is derived from an EMBL/GenBank/DDBJ whole genome shotgun (WGS) entry which is preliminary data.</text>
</comment>
<dbReference type="EMBL" id="PPSW01000001">
    <property type="protein sequence ID" value="TLX48941.1"/>
    <property type="molecule type" value="Genomic_DNA"/>
</dbReference>
<evidence type="ECO:0000313" key="4">
    <source>
        <dbReference type="EMBL" id="TLX48941.1"/>
    </source>
</evidence>
<gene>
    <name evidence="4" type="ORF">C1E24_00080</name>
</gene>
<feature type="domain" description="Solute-binding protein family 3/N-terminal" evidence="3">
    <location>
        <begin position="36"/>
        <end position="256"/>
    </location>
</feature>
<accession>A0A5R9Q743</accession>
<keyword evidence="2" id="KW-0732">Signal</keyword>
<comment type="similarity">
    <text evidence="1">Belongs to the bacterial solute-binding protein 3 family.</text>
</comment>
<dbReference type="Proteomes" id="UP000309186">
    <property type="component" value="Unassembled WGS sequence"/>
</dbReference>
<evidence type="ECO:0000256" key="2">
    <source>
        <dbReference type="ARBA" id="ARBA00022729"/>
    </source>
</evidence>
<protein>
    <recommendedName>
        <fullName evidence="3">Solute-binding protein family 3/N-terminal domain-containing protein</fullName>
    </recommendedName>
</protein>